<dbReference type="InterPro" id="IPR000595">
    <property type="entry name" value="cNMP-bd_dom"/>
</dbReference>
<keyword evidence="6" id="KW-1185">Reference proteome</keyword>
<reference evidence="5 6" key="1">
    <citation type="submission" date="2020-04" db="EMBL/GenBank/DDBJ databases">
        <title>Chryseobacterium sp. RJ-7-14 sp. nov., isolated from Jeju soil.</title>
        <authorList>
            <person name="Dahal R.H."/>
            <person name="Chaudhary D.K."/>
        </authorList>
    </citation>
    <scope>NUCLEOTIDE SEQUENCE [LARGE SCALE GENOMIC DNA]</scope>
    <source>
        <strain evidence="5 6">RJ-7-14</strain>
    </source>
</reference>
<evidence type="ECO:0000259" key="4">
    <source>
        <dbReference type="PROSITE" id="PS50042"/>
    </source>
</evidence>
<dbReference type="SMART" id="SM00419">
    <property type="entry name" value="HTH_CRP"/>
    <property type="match status" value="1"/>
</dbReference>
<evidence type="ECO:0000313" key="5">
    <source>
        <dbReference type="EMBL" id="NML56261.1"/>
    </source>
</evidence>
<dbReference type="SUPFAM" id="SSF46785">
    <property type="entry name" value="Winged helix' DNA-binding domain"/>
    <property type="match status" value="1"/>
</dbReference>
<dbReference type="AlphaFoldDB" id="A0A7Y0FHI0"/>
<keyword evidence="2" id="KW-0238">DNA-binding</keyword>
<dbReference type="CDD" id="cd00038">
    <property type="entry name" value="CAP_ED"/>
    <property type="match status" value="1"/>
</dbReference>
<proteinExistence type="predicted"/>
<gene>
    <name evidence="5" type="ORF">HHL20_02780</name>
</gene>
<dbReference type="Proteomes" id="UP000552615">
    <property type="component" value="Unassembled WGS sequence"/>
</dbReference>
<dbReference type="PROSITE" id="PS50042">
    <property type="entry name" value="CNMP_BINDING_3"/>
    <property type="match status" value="1"/>
</dbReference>
<evidence type="ECO:0000256" key="1">
    <source>
        <dbReference type="ARBA" id="ARBA00023015"/>
    </source>
</evidence>
<dbReference type="InterPro" id="IPR018490">
    <property type="entry name" value="cNMP-bd_dom_sf"/>
</dbReference>
<dbReference type="SUPFAM" id="SSF51206">
    <property type="entry name" value="cAMP-binding domain-like"/>
    <property type="match status" value="1"/>
</dbReference>
<protein>
    <submittedName>
        <fullName evidence="5">Crp/Fnr family transcriptional regulator</fullName>
    </submittedName>
</protein>
<dbReference type="InterPro" id="IPR012318">
    <property type="entry name" value="HTH_CRP"/>
</dbReference>
<dbReference type="GO" id="GO:0003700">
    <property type="term" value="F:DNA-binding transcription factor activity"/>
    <property type="evidence" value="ECO:0007669"/>
    <property type="project" value="TreeGrafter"/>
</dbReference>
<keyword evidence="3" id="KW-0804">Transcription</keyword>
<evidence type="ECO:0000313" key="6">
    <source>
        <dbReference type="Proteomes" id="UP000552615"/>
    </source>
</evidence>
<dbReference type="SMART" id="SM00100">
    <property type="entry name" value="cNMP"/>
    <property type="match status" value="1"/>
</dbReference>
<dbReference type="PRINTS" id="PR00034">
    <property type="entry name" value="HTHCRP"/>
</dbReference>
<dbReference type="Gene3D" id="2.60.120.10">
    <property type="entry name" value="Jelly Rolls"/>
    <property type="match status" value="1"/>
</dbReference>
<dbReference type="GO" id="GO:0003677">
    <property type="term" value="F:DNA binding"/>
    <property type="evidence" value="ECO:0007669"/>
    <property type="project" value="UniProtKB-KW"/>
</dbReference>
<dbReference type="InterPro" id="IPR036388">
    <property type="entry name" value="WH-like_DNA-bd_sf"/>
</dbReference>
<dbReference type="PANTHER" id="PTHR24567:SF28">
    <property type="entry name" value="LISTERIOLYSIN REGULATORY PROTEIN"/>
    <property type="match status" value="1"/>
</dbReference>
<sequence length="200" mass="23285">MIINENLLLENGAEYVSYEINQEIFQEGYAPRFYYQIVEGTVELTNYNESGKEFTQNILSTGQCFGESVLFTEKPYPMSAVAKSYCVILRLSKPAFFKLLLLNPEVSLNIFRCLAERLYYKSIMLFTISSNDPSHQLQTVMEYFKEYNSTYSRQPRPIPLSRKQLAGLTGLRIETVIRTIKKMEKQHILKIEGGKIYYHK</sequence>
<organism evidence="5 6">
    <name type="scientific">Chryseobacterium cheonjiense</name>
    <dbReference type="NCBI Taxonomy" id="2728845"/>
    <lineage>
        <taxon>Bacteria</taxon>
        <taxon>Pseudomonadati</taxon>
        <taxon>Bacteroidota</taxon>
        <taxon>Flavobacteriia</taxon>
        <taxon>Flavobacteriales</taxon>
        <taxon>Weeksellaceae</taxon>
        <taxon>Chryseobacterium group</taxon>
        <taxon>Chryseobacterium</taxon>
    </lineage>
</organism>
<evidence type="ECO:0000256" key="2">
    <source>
        <dbReference type="ARBA" id="ARBA00023125"/>
    </source>
</evidence>
<name>A0A7Y0FHI0_9FLAO</name>
<dbReference type="InterPro" id="IPR014710">
    <property type="entry name" value="RmlC-like_jellyroll"/>
</dbReference>
<dbReference type="Pfam" id="PF00027">
    <property type="entry name" value="cNMP_binding"/>
    <property type="match status" value="1"/>
</dbReference>
<comment type="caution">
    <text evidence="5">The sequence shown here is derived from an EMBL/GenBank/DDBJ whole genome shotgun (WGS) entry which is preliminary data.</text>
</comment>
<dbReference type="Pfam" id="PF13545">
    <property type="entry name" value="HTH_Crp_2"/>
    <property type="match status" value="1"/>
</dbReference>
<dbReference type="Gene3D" id="1.10.10.10">
    <property type="entry name" value="Winged helix-like DNA-binding domain superfamily/Winged helix DNA-binding domain"/>
    <property type="match status" value="1"/>
</dbReference>
<keyword evidence="1" id="KW-0805">Transcription regulation</keyword>
<dbReference type="RefSeq" id="WP_169229666.1">
    <property type="nucleotide sequence ID" value="NZ_JABBGF010000001.1"/>
</dbReference>
<dbReference type="GO" id="GO:0005829">
    <property type="term" value="C:cytosol"/>
    <property type="evidence" value="ECO:0007669"/>
    <property type="project" value="TreeGrafter"/>
</dbReference>
<evidence type="ECO:0000256" key="3">
    <source>
        <dbReference type="ARBA" id="ARBA00023163"/>
    </source>
</evidence>
<dbReference type="EMBL" id="JABBGF010000001">
    <property type="protein sequence ID" value="NML56261.1"/>
    <property type="molecule type" value="Genomic_DNA"/>
</dbReference>
<dbReference type="InterPro" id="IPR036390">
    <property type="entry name" value="WH_DNA-bd_sf"/>
</dbReference>
<accession>A0A7Y0FHI0</accession>
<feature type="domain" description="Cyclic nucleotide-binding" evidence="4">
    <location>
        <begin position="9"/>
        <end position="117"/>
    </location>
</feature>
<dbReference type="InterPro" id="IPR050397">
    <property type="entry name" value="Env_Response_Regulators"/>
</dbReference>
<dbReference type="PANTHER" id="PTHR24567">
    <property type="entry name" value="CRP FAMILY TRANSCRIPTIONAL REGULATORY PROTEIN"/>
    <property type="match status" value="1"/>
</dbReference>